<reference evidence="4 5" key="1">
    <citation type="journal article" date="2010" name="J. Bacteriol.">
        <title>Complete genome sequence of the aerobic facultative methanotroph Methylocella silvestris BL2.</title>
        <authorList>
            <person name="Chen Y."/>
            <person name="Crombie A."/>
            <person name="Rahman M.T."/>
            <person name="Dedysh S.N."/>
            <person name="Liesack W."/>
            <person name="Stott M.B."/>
            <person name="Alam M."/>
            <person name="Theisen A.R."/>
            <person name="Murrell J.C."/>
            <person name="Dunfield P.F."/>
        </authorList>
    </citation>
    <scope>NUCLEOTIDE SEQUENCE [LARGE SCALE GENOMIC DNA]</scope>
    <source>
        <strain evidence="5">DSM 15510 / CIP 108128 / LMG 27833 / NCIMB 13906 / BL2</strain>
    </source>
</reference>
<gene>
    <name evidence="4" type="ordered locus">Msil_0233</name>
</gene>
<name>B8ENX6_METSB</name>
<dbReference type="Pfam" id="PF07859">
    <property type="entry name" value="Abhydrolase_3"/>
    <property type="match status" value="1"/>
</dbReference>
<keyword evidence="2 4" id="KW-0378">Hydrolase</keyword>
<organism evidence="4 5">
    <name type="scientific">Methylocella silvestris (strain DSM 15510 / CIP 108128 / LMG 27833 / NCIMB 13906 / BL2)</name>
    <dbReference type="NCBI Taxonomy" id="395965"/>
    <lineage>
        <taxon>Bacteria</taxon>
        <taxon>Pseudomonadati</taxon>
        <taxon>Pseudomonadota</taxon>
        <taxon>Alphaproteobacteria</taxon>
        <taxon>Hyphomicrobiales</taxon>
        <taxon>Beijerinckiaceae</taxon>
        <taxon>Methylocella</taxon>
    </lineage>
</organism>
<sequence>MSDFEIDAVRALLGSKPRPVGLAERRERIEAVAGHPAAPDIALETETLNSVPLEWSLAPTSDPSRVLLFFHGGGYCSGSIKSHRGMATEAGRAAGARTLAVGYRLAPEHPFPAALEDAKAAYGLLLDRGYAPSRIAVGGDSAGGGLSLALMISLREEGRALPACAWLISPWVDLEMTGASIETKAAIDPLIHKAYLQELAEAYLAGADPRNPLVSPLHADLRGLPPILTQVGSAETLLDDAVRITGKAGAADVAASLEIWPDMIHAWPLWADRVAAGRRALAAAGAFMRSKFA</sequence>
<dbReference type="RefSeq" id="WP_012589284.1">
    <property type="nucleotide sequence ID" value="NC_011666.1"/>
</dbReference>
<dbReference type="STRING" id="395965.Msil_0233"/>
<dbReference type="Gene3D" id="3.40.50.1820">
    <property type="entry name" value="alpha/beta hydrolase"/>
    <property type="match status" value="1"/>
</dbReference>
<dbReference type="PROSITE" id="PS01173">
    <property type="entry name" value="LIPASE_GDXG_HIS"/>
    <property type="match status" value="1"/>
</dbReference>
<dbReference type="OrthoDB" id="9806180at2"/>
<dbReference type="InterPro" id="IPR029058">
    <property type="entry name" value="AB_hydrolase_fold"/>
</dbReference>
<dbReference type="AlphaFoldDB" id="B8ENX6"/>
<dbReference type="InterPro" id="IPR002168">
    <property type="entry name" value="Lipase_GDXG_HIS_AS"/>
</dbReference>
<dbReference type="GO" id="GO:0004806">
    <property type="term" value="F:triacylglycerol lipase activity"/>
    <property type="evidence" value="ECO:0007669"/>
    <property type="project" value="TreeGrafter"/>
</dbReference>
<evidence type="ECO:0000313" key="5">
    <source>
        <dbReference type="Proteomes" id="UP000002257"/>
    </source>
</evidence>
<dbReference type="HOGENOM" id="CLU_012494_13_1_5"/>
<evidence type="ECO:0000313" key="4">
    <source>
        <dbReference type="EMBL" id="ACK49214.1"/>
    </source>
</evidence>
<dbReference type="InterPro" id="IPR050300">
    <property type="entry name" value="GDXG_lipolytic_enzyme"/>
</dbReference>
<comment type="similarity">
    <text evidence="1">Belongs to the 'GDXG' lipolytic enzyme family.</text>
</comment>
<protein>
    <submittedName>
        <fullName evidence="4">Alpha/beta hydrolase fold-3 domain protein</fullName>
    </submittedName>
</protein>
<proteinExistence type="inferred from homology"/>
<keyword evidence="5" id="KW-1185">Reference proteome</keyword>
<dbReference type="InterPro" id="IPR013094">
    <property type="entry name" value="AB_hydrolase_3"/>
</dbReference>
<dbReference type="SUPFAM" id="SSF53474">
    <property type="entry name" value="alpha/beta-Hydrolases"/>
    <property type="match status" value="1"/>
</dbReference>
<evidence type="ECO:0000256" key="1">
    <source>
        <dbReference type="ARBA" id="ARBA00010515"/>
    </source>
</evidence>
<dbReference type="PANTHER" id="PTHR48081:SF30">
    <property type="entry name" value="ACETYL-HYDROLASE LIPR-RELATED"/>
    <property type="match status" value="1"/>
</dbReference>
<dbReference type="Proteomes" id="UP000002257">
    <property type="component" value="Chromosome"/>
</dbReference>
<evidence type="ECO:0000256" key="2">
    <source>
        <dbReference type="ARBA" id="ARBA00022801"/>
    </source>
</evidence>
<accession>B8ENX6</accession>
<dbReference type="PANTHER" id="PTHR48081">
    <property type="entry name" value="AB HYDROLASE SUPERFAMILY PROTEIN C4A8.06C"/>
    <property type="match status" value="1"/>
</dbReference>
<dbReference type="eggNOG" id="COG0657">
    <property type="taxonomic scope" value="Bacteria"/>
</dbReference>
<evidence type="ECO:0000259" key="3">
    <source>
        <dbReference type="Pfam" id="PF07859"/>
    </source>
</evidence>
<feature type="domain" description="Alpha/beta hydrolase fold-3" evidence="3">
    <location>
        <begin position="67"/>
        <end position="267"/>
    </location>
</feature>
<dbReference type="EMBL" id="CP001280">
    <property type="protein sequence ID" value="ACK49214.1"/>
    <property type="molecule type" value="Genomic_DNA"/>
</dbReference>
<dbReference type="KEGG" id="msl:Msil_0233"/>